<evidence type="ECO:0000256" key="3">
    <source>
        <dbReference type="ARBA" id="ARBA00023295"/>
    </source>
</evidence>
<accession>A0ABQ0XEJ0</accession>
<dbReference type="PANTHER" id="PTHR34135:SF2">
    <property type="entry name" value="LYSOZYME"/>
    <property type="match status" value="1"/>
</dbReference>
<organism evidence="5 6">
    <name type="scientific">Lentilactobacillus diolivorans</name>
    <dbReference type="NCBI Taxonomy" id="179838"/>
    <lineage>
        <taxon>Bacteria</taxon>
        <taxon>Bacillati</taxon>
        <taxon>Bacillota</taxon>
        <taxon>Bacilli</taxon>
        <taxon>Lactobacillales</taxon>
        <taxon>Lactobacillaceae</taxon>
        <taxon>Lentilactobacillus</taxon>
    </lineage>
</organism>
<dbReference type="InterPro" id="IPR017853">
    <property type="entry name" value="GH"/>
</dbReference>
<keyword evidence="2" id="KW-0378">Hydrolase</keyword>
<proteinExistence type="inferred from homology"/>
<dbReference type="Proteomes" id="UP000321409">
    <property type="component" value="Unassembled WGS sequence"/>
</dbReference>
<name>A0ABQ0XEJ0_9LACO</name>
<dbReference type="RefSeq" id="WP_057866142.1">
    <property type="nucleotide sequence ID" value="NZ_BKAB01000018.1"/>
</dbReference>
<dbReference type="PANTHER" id="PTHR34135">
    <property type="entry name" value="LYSOZYME"/>
    <property type="match status" value="1"/>
</dbReference>
<keyword evidence="4" id="KW-1133">Transmembrane helix</keyword>
<dbReference type="SMART" id="SM00641">
    <property type="entry name" value="Glyco_25"/>
    <property type="match status" value="1"/>
</dbReference>
<evidence type="ECO:0000313" key="5">
    <source>
        <dbReference type="EMBL" id="GEP23778.1"/>
    </source>
</evidence>
<dbReference type="InterPro" id="IPR018077">
    <property type="entry name" value="Glyco_hydro_fam25_subgr"/>
</dbReference>
<protein>
    <submittedName>
        <fullName evidence="5">Lysozyme M1 (1,4-beta-N-acetylmuramidase)</fullName>
    </submittedName>
</protein>
<dbReference type="PROSITE" id="PS51904">
    <property type="entry name" value="GLYCOSYL_HYDROL_F25_2"/>
    <property type="match status" value="1"/>
</dbReference>
<keyword evidence="3" id="KW-0326">Glycosidase</keyword>
<dbReference type="Pfam" id="PF01183">
    <property type="entry name" value="Glyco_hydro_25"/>
    <property type="match status" value="1"/>
</dbReference>
<evidence type="ECO:0000313" key="6">
    <source>
        <dbReference type="Proteomes" id="UP000321409"/>
    </source>
</evidence>
<feature type="transmembrane region" description="Helical" evidence="4">
    <location>
        <begin position="23"/>
        <end position="41"/>
    </location>
</feature>
<dbReference type="SUPFAM" id="SSF51445">
    <property type="entry name" value="(Trans)glycosidases"/>
    <property type="match status" value="1"/>
</dbReference>
<keyword evidence="4" id="KW-0812">Transmembrane</keyword>
<comment type="similarity">
    <text evidence="1">Belongs to the glycosyl hydrolase 25 family.</text>
</comment>
<keyword evidence="6" id="KW-1185">Reference proteome</keyword>
<dbReference type="Gene3D" id="3.20.20.80">
    <property type="entry name" value="Glycosidases"/>
    <property type="match status" value="1"/>
</dbReference>
<reference evidence="5 6" key="1">
    <citation type="submission" date="2019-07" db="EMBL/GenBank/DDBJ databases">
        <title>Whole genome shotgun sequence of Lactobacillus diolivorans NBRC 107869.</title>
        <authorList>
            <person name="Hosoyama A."/>
            <person name="Uohara A."/>
            <person name="Ohji S."/>
            <person name="Ichikawa N."/>
        </authorList>
    </citation>
    <scope>NUCLEOTIDE SEQUENCE [LARGE SCALE GENOMIC DNA]</scope>
    <source>
        <strain evidence="5 6">NBRC 107869</strain>
    </source>
</reference>
<evidence type="ECO:0000256" key="4">
    <source>
        <dbReference type="SAM" id="Phobius"/>
    </source>
</evidence>
<sequence>MKRKDIQPIYAETYRRRKRTRKVVFGIFLLILVLGSIGYAWRWHQKQILEKYPIRGVSINQNNGYIDFESLKNRGVRFVYIKATQGAAFTDDSFLSNFQRSQGSQLPVGVYHYFSFSSSPTAQFKNFVRQVKFNTGSLPICITIQYYGTYNEDSVHWQSARKNMRSLVHKMRRYYQRPVVISATRSILSRLEIQASAKRQFWVTDGQLGRPNGDATFLQATNKQDFRLDHQVVFLPMAVFNGNTKQWHQYLDEQVGS</sequence>
<dbReference type="EMBL" id="BKAB01000018">
    <property type="protein sequence ID" value="GEP23778.1"/>
    <property type="molecule type" value="Genomic_DNA"/>
</dbReference>
<evidence type="ECO:0000256" key="2">
    <source>
        <dbReference type="ARBA" id="ARBA00022801"/>
    </source>
</evidence>
<dbReference type="InterPro" id="IPR002053">
    <property type="entry name" value="Glyco_hydro_25"/>
</dbReference>
<comment type="caution">
    <text evidence="5">The sequence shown here is derived from an EMBL/GenBank/DDBJ whole genome shotgun (WGS) entry which is preliminary data.</text>
</comment>
<evidence type="ECO:0000256" key="1">
    <source>
        <dbReference type="ARBA" id="ARBA00010646"/>
    </source>
</evidence>
<keyword evidence="4" id="KW-0472">Membrane</keyword>
<gene>
    <name evidence="5" type="ORF">LDI01_13710</name>
</gene>